<comment type="similarity">
    <text evidence="1">Belongs to the NADH dehydrogenase family.</text>
</comment>
<dbReference type="PANTHER" id="PTHR43706">
    <property type="entry name" value="NADH DEHYDROGENASE"/>
    <property type="match status" value="1"/>
</dbReference>
<keyword evidence="3" id="KW-0285">Flavoprotein</keyword>
<evidence type="ECO:0000313" key="11">
    <source>
        <dbReference type="Proteomes" id="UP000516105"/>
    </source>
</evidence>
<comment type="catalytic activity">
    <reaction evidence="7">
        <text>a quinone + NADH + H(+) = a quinol + NAD(+)</text>
        <dbReference type="Rhea" id="RHEA:46160"/>
        <dbReference type="ChEBI" id="CHEBI:15378"/>
        <dbReference type="ChEBI" id="CHEBI:24646"/>
        <dbReference type="ChEBI" id="CHEBI:57540"/>
        <dbReference type="ChEBI" id="CHEBI:57945"/>
        <dbReference type="ChEBI" id="CHEBI:132124"/>
        <dbReference type="EC" id="1.6.5.9"/>
    </reaction>
</comment>
<keyword evidence="8" id="KW-0812">Transmembrane</keyword>
<evidence type="ECO:0000256" key="1">
    <source>
        <dbReference type="ARBA" id="ARBA00005272"/>
    </source>
</evidence>
<evidence type="ECO:0000256" key="6">
    <source>
        <dbReference type="ARBA" id="ARBA00023027"/>
    </source>
</evidence>
<dbReference type="SUPFAM" id="SSF51905">
    <property type="entry name" value="FAD/NAD(P)-binding domain"/>
    <property type="match status" value="2"/>
</dbReference>
<dbReference type="EMBL" id="CP060782">
    <property type="protein sequence ID" value="QNP45932.1"/>
    <property type="molecule type" value="Genomic_DNA"/>
</dbReference>
<evidence type="ECO:0000313" key="10">
    <source>
        <dbReference type="EMBL" id="QNP45932.1"/>
    </source>
</evidence>
<evidence type="ECO:0000259" key="9">
    <source>
        <dbReference type="Pfam" id="PF07992"/>
    </source>
</evidence>
<reference evidence="10 11" key="1">
    <citation type="submission" date="2020-08" db="EMBL/GenBank/DDBJ databases">
        <title>Genome sequence of Sphingomonas sediminicola KACC 15039T.</title>
        <authorList>
            <person name="Hyun D.-W."/>
            <person name="Bae J.-W."/>
        </authorList>
    </citation>
    <scope>NUCLEOTIDE SEQUENCE [LARGE SCALE GENOMIC DNA]</scope>
    <source>
        <strain evidence="10 11">KACC 15039</strain>
    </source>
</reference>
<dbReference type="InterPro" id="IPR045024">
    <property type="entry name" value="NDH-2"/>
</dbReference>
<dbReference type="EC" id="1.6.5.9" evidence="2"/>
<keyword evidence="11" id="KW-1185">Reference proteome</keyword>
<protein>
    <recommendedName>
        <fullName evidence="2">NADH:ubiquinone reductase (non-electrogenic)</fullName>
        <ecNumber evidence="2">1.6.5.9</ecNumber>
    </recommendedName>
</protein>
<keyword evidence="6" id="KW-0520">NAD</keyword>
<sequence length="432" mass="46853">MQEVSTRPRVVIVGAGFGGLAAAKRLAGRAVDVTVVDRRNHHLFQPLLYQVATAALSPADIAAPIRSILANARNVRVLLDEVHDVDADSNRVALASGRSLEYDWLILATGARHSYFGRDEWAAHAPGLKSIEDALAIRRKVLLALEQAENETDPERRKALLTFVVIGAGPTGVEMAGAIAELARRAVSSDFRSITPHCSRVVLVEAGKRVLSAFPGKLSDDAARSLVDLGVEVRLGSPVFDVGSGYVQLGDELILARTIVWAAGVQASPAAEWLDAEQDMNGRIFVEPNLRVPSRERIFAIGDTANAADRSGKPLPAVAPVAKQQGQYVADVILGRRKAAFAYRDFGNLATIGRSKAVIDWGALQLSGLTAWLIWSVAHIWFLVGFRSRIAVAISWLWSYATYQRNARLITGEHPSTPTQLKRLPTLERKCA</sequence>
<organism evidence="10 11">
    <name type="scientific">Sphingomonas sediminicola</name>
    <dbReference type="NCBI Taxonomy" id="386874"/>
    <lineage>
        <taxon>Bacteria</taxon>
        <taxon>Pseudomonadati</taxon>
        <taxon>Pseudomonadota</taxon>
        <taxon>Alphaproteobacteria</taxon>
        <taxon>Sphingomonadales</taxon>
        <taxon>Sphingomonadaceae</taxon>
        <taxon>Sphingomonas</taxon>
    </lineage>
</organism>
<keyword evidence="4" id="KW-0274">FAD</keyword>
<feature type="transmembrane region" description="Helical" evidence="8">
    <location>
        <begin position="372"/>
        <end position="398"/>
    </location>
</feature>
<proteinExistence type="inferred from homology"/>
<keyword evidence="8" id="KW-1133">Transmembrane helix</keyword>
<dbReference type="Gene3D" id="3.50.50.100">
    <property type="match status" value="1"/>
</dbReference>
<evidence type="ECO:0000256" key="8">
    <source>
        <dbReference type="SAM" id="Phobius"/>
    </source>
</evidence>
<dbReference type="Pfam" id="PF07992">
    <property type="entry name" value="Pyr_redox_2"/>
    <property type="match status" value="1"/>
</dbReference>
<accession>A0ABX6T7W9</accession>
<evidence type="ECO:0000256" key="3">
    <source>
        <dbReference type="ARBA" id="ARBA00022630"/>
    </source>
</evidence>
<keyword evidence="8" id="KW-0472">Membrane</keyword>
<dbReference type="InterPro" id="IPR023753">
    <property type="entry name" value="FAD/NAD-binding_dom"/>
</dbReference>
<name>A0ABX6T7W9_9SPHN</name>
<feature type="domain" description="FAD/NAD(P)-binding" evidence="9">
    <location>
        <begin position="9"/>
        <end position="326"/>
    </location>
</feature>
<gene>
    <name evidence="10" type="ORF">H9L14_01110</name>
</gene>
<keyword evidence="5" id="KW-0560">Oxidoreductase</keyword>
<evidence type="ECO:0000256" key="4">
    <source>
        <dbReference type="ARBA" id="ARBA00022827"/>
    </source>
</evidence>
<dbReference type="InterPro" id="IPR036188">
    <property type="entry name" value="FAD/NAD-bd_sf"/>
</dbReference>
<evidence type="ECO:0000256" key="2">
    <source>
        <dbReference type="ARBA" id="ARBA00012637"/>
    </source>
</evidence>
<evidence type="ECO:0000256" key="5">
    <source>
        <dbReference type="ARBA" id="ARBA00023002"/>
    </source>
</evidence>
<dbReference type="Proteomes" id="UP000516105">
    <property type="component" value="Chromosome"/>
</dbReference>
<dbReference type="PRINTS" id="PR00411">
    <property type="entry name" value="PNDRDTASEI"/>
</dbReference>
<evidence type="ECO:0000256" key="7">
    <source>
        <dbReference type="ARBA" id="ARBA00047599"/>
    </source>
</evidence>
<dbReference type="PRINTS" id="PR00368">
    <property type="entry name" value="FADPNR"/>
</dbReference>
<dbReference type="PANTHER" id="PTHR43706:SF47">
    <property type="entry name" value="EXTERNAL NADH-UBIQUINONE OXIDOREDUCTASE 1, MITOCHONDRIAL-RELATED"/>
    <property type="match status" value="1"/>
</dbReference>
<dbReference type="RefSeq" id="WP_187708885.1">
    <property type="nucleotide sequence ID" value="NZ_CP060782.1"/>
</dbReference>